<dbReference type="PANTHER" id="PTHR36985:SF1">
    <property type="entry name" value="TRANSLOCATION AND ASSEMBLY MODULE SUBUNIT TAMB"/>
    <property type="match status" value="1"/>
</dbReference>
<evidence type="ECO:0000313" key="9">
    <source>
        <dbReference type="Proteomes" id="UP000614058"/>
    </source>
</evidence>
<dbReference type="Pfam" id="PF04357">
    <property type="entry name" value="TamB"/>
    <property type="match status" value="1"/>
</dbReference>
<evidence type="ECO:0000256" key="2">
    <source>
        <dbReference type="ARBA" id="ARBA00022692"/>
    </source>
</evidence>
<evidence type="ECO:0000256" key="5">
    <source>
        <dbReference type="SAM" id="MobiDB-lite"/>
    </source>
</evidence>
<feature type="transmembrane region" description="Helical" evidence="6">
    <location>
        <begin position="28"/>
        <end position="51"/>
    </location>
</feature>
<dbReference type="InterPro" id="IPR007452">
    <property type="entry name" value="TamB_C"/>
</dbReference>
<keyword evidence="9" id="KW-1185">Reference proteome</keyword>
<evidence type="ECO:0000256" key="6">
    <source>
        <dbReference type="SAM" id="Phobius"/>
    </source>
</evidence>
<evidence type="ECO:0000259" key="7">
    <source>
        <dbReference type="Pfam" id="PF04357"/>
    </source>
</evidence>
<gene>
    <name evidence="8" type="ORF">JDW22_05235</name>
</gene>
<organism evidence="8 9">
    <name type="scientific">Kingella bonacorsii</name>
    <dbReference type="NCBI Taxonomy" id="2796361"/>
    <lineage>
        <taxon>Bacteria</taxon>
        <taxon>Pseudomonadati</taxon>
        <taxon>Pseudomonadota</taxon>
        <taxon>Betaproteobacteria</taxon>
        <taxon>Neisseriales</taxon>
        <taxon>Neisseriaceae</taxon>
        <taxon>Kingella</taxon>
    </lineage>
</organism>
<keyword evidence="4 6" id="KW-0472">Membrane</keyword>
<dbReference type="PANTHER" id="PTHR36985">
    <property type="entry name" value="TRANSLOCATION AND ASSEMBLY MODULE SUBUNIT TAMB"/>
    <property type="match status" value="1"/>
</dbReference>
<comment type="subcellular location">
    <subcellularLocation>
        <location evidence="1">Membrane</location>
        <topology evidence="1">Single-pass membrane protein</topology>
    </subcellularLocation>
</comment>
<keyword evidence="2 6" id="KW-0812">Transmembrane</keyword>
<reference evidence="8 9" key="1">
    <citation type="journal article" date="2021" name="Pathogens">
        <title>Isolation and Characterization of Kingella bonacorsii sp. nov., A Novel Kingella Species Detected in a Stable Periodontitis Subject.</title>
        <authorList>
            <person name="Antezack A."/>
            <person name="Boxberger M."/>
            <person name="Rolland C."/>
            <person name="Monnet-Corti V."/>
            <person name="La Scola B."/>
        </authorList>
    </citation>
    <scope>NUCLEOTIDE SEQUENCE [LARGE SCALE GENOMIC DNA]</scope>
    <source>
        <strain evidence="8 9">Marseille-Q4569</strain>
    </source>
</reference>
<feature type="compositionally biased region" description="Polar residues" evidence="5">
    <location>
        <begin position="1"/>
        <end position="15"/>
    </location>
</feature>
<keyword evidence="3 6" id="KW-1133">Transmembrane helix</keyword>
<comment type="caution">
    <text evidence="8">The sequence shown here is derived from an EMBL/GenBank/DDBJ whole genome shotgun (WGS) entry which is preliminary data.</text>
</comment>
<evidence type="ECO:0000256" key="4">
    <source>
        <dbReference type="ARBA" id="ARBA00023136"/>
    </source>
</evidence>
<feature type="domain" description="Translocation and assembly module TamB C-terminal" evidence="7">
    <location>
        <begin position="958"/>
        <end position="1289"/>
    </location>
</feature>
<accession>A0ABS1BRW5</accession>
<dbReference type="EMBL" id="JAEHNZ010000002">
    <property type="protein sequence ID" value="MBK0396003.1"/>
    <property type="molecule type" value="Genomic_DNA"/>
</dbReference>
<feature type="region of interest" description="Disordered" evidence="5">
    <location>
        <begin position="1"/>
        <end position="23"/>
    </location>
</feature>
<dbReference type="RefSeq" id="WP_200522156.1">
    <property type="nucleotide sequence ID" value="NZ_JAEHNZ010000002.1"/>
</dbReference>
<sequence length="1290" mass="138021">MTEQSSPQPQATPAVSPSAKKTKKPRRLLKYTLGAVIVLLGASAGGAAWLLNTNSGLRFAVYQLPKLADIHITSETLTGSVLQGINADELRIITPSADIDISSLYFQWQPSELWQRHLHINQINAGDIHIQSKPTPPQPKSPRPDAPTSISLPISIALDNLTINSITQGKNHTEILRQAQVSYIYNHQEHRIKIGSLKNYWSSTQGELAASTAAPFALSGDLVSDGELDGIAVSNVLNLSGSLNNISINTALAGNGIGLHANTQLRPFAKRIDDLIGKVNIIGQGINPKAFMPNLPEASLYFTLGITPDLDDTKTTLRGALNLRNELPKTADNNGIPVKLINGIFNIDDNGTIKIDHIQANLLQKGSLKIAGDIRTSDQTLNLTATIAQLTSSDALSTALAPTLNGSLNATGTFAAPKINWQLATDRAQSTGSLKIQTDTKNAQRTLLLENGSIKANNGGEVKLAGKLELFQNQKLALQASSQNFNPSALYPSFPQGNISGKIQATGEIAKQQIHSELNFAPSTLSGANLSGSGVVDYQDNHISRADLAIHLGNNHLNTKGAYGKQGDSLALDINAPNLNLFGFGLQGALTAKGSLKTTANSYTQVDANLNGQAHGFALGEALRIQNLDFKLQASPSPTAPLNITLNGNHISAGGIAIDNINASLNGTQRQHQFKAQSSLKIDNKPLTLRASASGGLNEQTQWQGNISELNIAGALNLRLQNTMRLEASAEHVALSKASWQALGGSLNLDQLTWSKQAGLVTKGRANNLSLEQLHNFYTPPIEHNLTIAADWDLSYTQTPRGYLNLRQQGGDIILPTARKQPLNLQNFVLKTTLDGRGIHNTITADTRYGKASGDYNILQAFGSGKITAAPVSGKIQFTNDNLESLKSVMPVGHIIQGSLVATAQIAGTVATPKLSGTVNGDNLYYRNRQVGIILDNGSLKSHLDGQRWHIDSLTFDRKGGKISLTGDAAYVNSAPDVNAKITVAQYPILDQASRRLTLSGTTDISYNSSGITLTGSLKTDMGRFGFQESSAPTLDDDVIIVGEVKPPPAPPLPLKLDLEFDLNDRLFFVGEGLRVSLGGKLHLSSHTTADVQAVGSIHITRGQYKAYGQDLVVKKGIISFVGPLTKPNLNIRAERRASPVGAGVEVLGNLESPRVSLVADEPMSEKDKLSWLILNRASSGSDSDNAALATAVSAYLAGKFNDKMGFVDDFGLTTQQTRNINTGELNPAQQVLTFGKQLTQDLYLGYEVGLGQANQTVKLVYQLSRAFQAIARVGTLSSGGELKYIKRFD</sequence>
<evidence type="ECO:0000256" key="1">
    <source>
        <dbReference type="ARBA" id="ARBA00004167"/>
    </source>
</evidence>
<dbReference type="Proteomes" id="UP000614058">
    <property type="component" value="Unassembled WGS sequence"/>
</dbReference>
<protein>
    <submittedName>
        <fullName evidence="8">Translocation/assembly module TamB domain-containing protein</fullName>
    </submittedName>
</protein>
<proteinExistence type="predicted"/>
<evidence type="ECO:0000313" key="8">
    <source>
        <dbReference type="EMBL" id="MBK0396003.1"/>
    </source>
</evidence>
<evidence type="ECO:0000256" key="3">
    <source>
        <dbReference type="ARBA" id="ARBA00022989"/>
    </source>
</evidence>
<name>A0ABS1BRW5_9NEIS</name>